<dbReference type="InterPro" id="IPR013786">
    <property type="entry name" value="AcylCoA_DH/ox_N"/>
</dbReference>
<dbReference type="InterPro" id="IPR036250">
    <property type="entry name" value="AcylCo_DH-like_C"/>
</dbReference>
<dbReference type="AlphaFoldDB" id="A0A4R1HXW3"/>
<dbReference type="Gene3D" id="1.10.540.10">
    <property type="entry name" value="Acyl-CoA dehydrogenase/oxidase, N-terminal domain"/>
    <property type="match status" value="1"/>
</dbReference>
<dbReference type="SUPFAM" id="SSF47203">
    <property type="entry name" value="Acyl-CoA dehydrogenase C-terminal domain-like"/>
    <property type="match status" value="1"/>
</dbReference>
<dbReference type="Pfam" id="PF02770">
    <property type="entry name" value="Acyl-CoA_dh_M"/>
    <property type="match status" value="1"/>
</dbReference>
<dbReference type="SUPFAM" id="SSF56645">
    <property type="entry name" value="Acyl-CoA dehydrogenase NM domain-like"/>
    <property type="match status" value="1"/>
</dbReference>
<dbReference type="OrthoDB" id="4759677at2"/>
<comment type="cofactor">
    <cofactor evidence="1 6">
        <name>FAD</name>
        <dbReference type="ChEBI" id="CHEBI:57692"/>
    </cofactor>
</comment>
<feature type="domain" description="Acyl-CoA dehydrogenase/oxidase N-terminal" evidence="9">
    <location>
        <begin position="7"/>
        <end position="120"/>
    </location>
</feature>
<keyword evidence="5 6" id="KW-0560">Oxidoreductase</keyword>
<evidence type="ECO:0000313" key="10">
    <source>
        <dbReference type="EMBL" id="TCK26341.1"/>
    </source>
</evidence>
<protein>
    <submittedName>
        <fullName evidence="10">Alkylation response protein AidB-like acyl-CoA dehydrogenase</fullName>
    </submittedName>
</protein>
<dbReference type="RefSeq" id="WP_132423449.1">
    <property type="nucleotide sequence ID" value="NZ_SMFZ01000001.1"/>
</dbReference>
<dbReference type="GO" id="GO:0016627">
    <property type="term" value="F:oxidoreductase activity, acting on the CH-CH group of donors"/>
    <property type="evidence" value="ECO:0007669"/>
    <property type="project" value="InterPro"/>
</dbReference>
<keyword evidence="3 6" id="KW-0285">Flavoprotein</keyword>
<comment type="similarity">
    <text evidence="2 6">Belongs to the acyl-CoA dehydrogenase family.</text>
</comment>
<dbReference type="InterPro" id="IPR052161">
    <property type="entry name" value="Mycobact_Acyl-CoA_DH"/>
</dbReference>
<dbReference type="Proteomes" id="UP000295560">
    <property type="component" value="Unassembled WGS sequence"/>
</dbReference>
<dbReference type="PANTHER" id="PTHR43292:SF3">
    <property type="entry name" value="ACYL-COA DEHYDROGENASE FADE29"/>
    <property type="match status" value="1"/>
</dbReference>
<keyword evidence="4 6" id="KW-0274">FAD</keyword>
<evidence type="ECO:0000259" key="8">
    <source>
        <dbReference type="Pfam" id="PF02770"/>
    </source>
</evidence>
<evidence type="ECO:0000256" key="5">
    <source>
        <dbReference type="ARBA" id="ARBA00023002"/>
    </source>
</evidence>
<gene>
    <name evidence="10" type="ORF">EV378_2172</name>
</gene>
<dbReference type="InterPro" id="IPR046373">
    <property type="entry name" value="Acyl-CoA_Oxase/DH_mid-dom_sf"/>
</dbReference>
<evidence type="ECO:0000259" key="7">
    <source>
        <dbReference type="Pfam" id="PF00441"/>
    </source>
</evidence>
<evidence type="ECO:0000256" key="6">
    <source>
        <dbReference type="RuleBase" id="RU362125"/>
    </source>
</evidence>
<feature type="domain" description="Acyl-CoA oxidase/dehydrogenase middle" evidence="8">
    <location>
        <begin position="125"/>
        <end position="219"/>
    </location>
</feature>
<comment type="caution">
    <text evidence="10">The sequence shown here is derived from an EMBL/GenBank/DDBJ whole genome shotgun (WGS) entry which is preliminary data.</text>
</comment>
<dbReference type="PANTHER" id="PTHR43292">
    <property type="entry name" value="ACYL-COA DEHYDROGENASE"/>
    <property type="match status" value="1"/>
</dbReference>
<dbReference type="InterPro" id="IPR006091">
    <property type="entry name" value="Acyl-CoA_Oxase/DH_mid-dom"/>
</dbReference>
<dbReference type="InterPro" id="IPR009100">
    <property type="entry name" value="AcylCoA_DH/oxidase_NM_dom_sf"/>
</dbReference>
<dbReference type="GO" id="GO:0050660">
    <property type="term" value="F:flavin adenine dinucleotide binding"/>
    <property type="evidence" value="ECO:0007669"/>
    <property type="project" value="InterPro"/>
</dbReference>
<evidence type="ECO:0000256" key="4">
    <source>
        <dbReference type="ARBA" id="ARBA00022827"/>
    </source>
</evidence>
<dbReference type="Pfam" id="PF00441">
    <property type="entry name" value="Acyl-CoA_dh_1"/>
    <property type="match status" value="1"/>
</dbReference>
<dbReference type="Gene3D" id="2.40.110.10">
    <property type="entry name" value="Butyryl-CoA Dehydrogenase, subunit A, domain 2"/>
    <property type="match status" value="1"/>
</dbReference>
<dbReference type="GO" id="GO:0005886">
    <property type="term" value="C:plasma membrane"/>
    <property type="evidence" value="ECO:0007669"/>
    <property type="project" value="TreeGrafter"/>
</dbReference>
<proteinExistence type="inferred from homology"/>
<name>A0A4R1HXW3_PSEEN</name>
<accession>A0A4R1HXW3</accession>
<dbReference type="FunFam" id="2.40.110.10:FF:000011">
    <property type="entry name" value="Acyl-CoA dehydrogenase FadE34"/>
    <property type="match status" value="1"/>
</dbReference>
<keyword evidence="11" id="KW-1185">Reference proteome</keyword>
<reference evidence="10 11" key="1">
    <citation type="submission" date="2019-03" db="EMBL/GenBank/DDBJ databases">
        <title>Sequencing the genomes of 1000 actinobacteria strains.</title>
        <authorList>
            <person name="Klenk H.-P."/>
        </authorList>
    </citation>
    <scope>NUCLEOTIDE SEQUENCE [LARGE SCALE GENOMIC DNA]</scope>
    <source>
        <strain evidence="10 11">DSM 44969</strain>
    </source>
</reference>
<evidence type="ECO:0000313" key="11">
    <source>
        <dbReference type="Proteomes" id="UP000295560"/>
    </source>
</evidence>
<evidence type="ECO:0000256" key="2">
    <source>
        <dbReference type="ARBA" id="ARBA00009347"/>
    </source>
</evidence>
<organism evidence="10 11">
    <name type="scientific">Pseudonocardia endophytica</name>
    <dbReference type="NCBI Taxonomy" id="401976"/>
    <lineage>
        <taxon>Bacteria</taxon>
        <taxon>Bacillati</taxon>
        <taxon>Actinomycetota</taxon>
        <taxon>Actinomycetes</taxon>
        <taxon>Pseudonocardiales</taxon>
        <taxon>Pseudonocardiaceae</taxon>
        <taxon>Pseudonocardia</taxon>
    </lineage>
</organism>
<dbReference type="InterPro" id="IPR037069">
    <property type="entry name" value="AcylCoA_DH/ox_N_sf"/>
</dbReference>
<feature type="domain" description="Acyl-CoA dehydrogenase/oxidase C-terminal" evidence="7">
    <location>
        <begin position="233"/>
        <end position="388"/>
    </location>
</feature>
<dbReference type="InterPro" id="IPR009075">
    <property type="entry name" value="AcylCo_DH/oxidase_C"/>
</dbReference>
<dbReference type="EMBL" id="SMFZ01000001">
    <property type="protein sequence ID" value="TCK26341.1"/>
    <property type="molecule type" value="Genomic_DNA"/>
</dbReference>
<evidence type="ECO:0000256" key="1">
    <source>
        <dbReference type="ARBA" id="ARBA00001974"/>
    </source>
</evidence>
<dbReference type="Gene3D" id="1.20.140.10">
    <property type="entry name" value="Butyryl-CoA Dehydrogenase, subunit A, domain 3"/>
    <property type="match status" value="1"/>
</dbReference>
<evidence type="ECO:0000259" key="9">
    <source>
        <dbReference type="Pfam" id="PF02771"/>
    </source>
</evidence>
<evidence type="ECO:0000256" key="3">
    <source>
        <dbReference type="ARBA" id="ARBA00022630"/>
    </source>
</evidence>
<dbReference type="Pfam" id="PF02771">
    <property type="entry name" value="Acyl-CoA_dh_N"/>
    <property type="match status" value="1"/>
</dbReference>
<sequence length="393" mass="42868">MDLADSADEAAFRERARSWLEEALPTLPWPEPVELVDRLPFWQRWQRMLYESGYAGLSWPQEHGGQGVDATTRSIFLDEAGRAGAPERLNTVGEDFAGPTIVTFGTGAQKQRFLRPILTGAEIWCQLFSEPESGSDLASLRTRAVRVSGGWQITGQKIWTSRAQLASNAILLARTGGTDLPRHRGISYFLLPMDSPGITVRPLAHMLGEAEFNEVFLDEVFVPDELVLGEIHGGWKVAMSTLGFERVGIATGRVNTRRAMDDIIADIRGMTGSDGQPLGADPRVRRTVADLYGRALVHHAIGQRALTDAAAGAAPGPVTSIGKLYFCPLVEDLADFRQSLSPLGGQLAPETQSPEQARWQRLAYQARGTAIAGGSTFIQRNIVAERLLGLPRS</sequence>